<dbReference type="SUPFAM" id="SSF52540">
    <property type="entry name" value="P-loop containing nucleoside triphosphate hydrolases"/>
    <property type="match status" value="1"/>
</dbReference>
<keyword evidence="7" id="KW-0472">Membrane</keyword>
<dbReference type="Gene3D" id="3.40.50.300">
    <property type="entry name" value="P-loop containing nucleotide triphosphate hydrolases"/>
    <property type="match status" value="2"/>
</dbReference>
<accession>A0A4R8DJ85</accession>
<feature type="domain" description="AAA+ ATPase" evidence="8">
    <location>
        <begin position="33"/>
        <end position="233"/>
    </location>
</feature>
<keyword evidence="4" id="KW-0410">Iron transport</keyword>
<evidence type="ECO:0000313" key="10">
    <source>
        <dbReference type="Proteomes" id="UP000294498"/>
    </source>
</evidence>
<keyword evidence="3" id="KW-1003">Cell membrane</keyword>
<dbReference type="InterPro" id="IPR051535">
    <property type="entry name" value="Siderophore_ABC-ATPase"/>
</dbReference>
<evidence type="ECO:0000259" key="8">
    <source>
        <dbReference type="SMART" id="SM00382"/>
    </source>
</evidence>
<keyword evidence="6" id="KW-0406">Ion transport</keyword>
<name>A0A4R8DJ85_9BACT</name>
<dbReference type="InterPro" id="IPR003593">
    <property type="entry name" value="AAA+_ATPase"/>
</dbReference>
<dbReference type="RefSeq" id="WP_134000194.1">
    <property type="nucleotide sequence ID" value="NZ_SODV01000002.1"/>
</dbReference>
<dbReference type="EMBL" id="SODV01000002">
    <property type="protein sequence ID" value="TDW97627.1"/>
    <property type="molecule type" value="Genomic_DNA"/>
</dbReference>
<keyword evidence="5" id="KW-0408">Iron</keyword>
<dbReference type="GO" id="GO:0005886">
    <property type="term" value="C:plasma membrane"/>
    <property type="evidence" value="ECO:0007669"/>
    <property type="project" value="UniProtKB-SubCell"/>
</dbReference>
<comment type="caution">
    <text evidence="9">The sequence shown here is derived from an EMBL/GenBank/DDBJ whole genome shotgun (WGS) entry which is preliminary data.</text>
</comment>
<dbReference type="Pfam" id="PF13476">
    <property type="entry name" value="AAA_23"/>
    <property type="match status" value="1"/>
</dbReference>
<evidence type="ECO:0000256" key="6">
    <source>
        <dbReference type="ARBA" id="ARBA00023065"/>
    </source>
</evidence>
<dbReference type="Pfam" id="PF13304">
    <property type="entry name" value="AAA_21"/>
    <property type="match status" value="1"/>
</dbReference>
<reference evidence="9 10" key="1">
    <citation type="submission" date="2019-03" db="EMBL/GenBank/DDBJ databases">
        <title>Genomic Encyclopedia of Type Strains, Phase IV (KMG-IV): sequencing the most valuable type-strain genomes for metagenomic binning, comparative biology and taxonomic classification.</title>
        <authorList>
            <person name="Goeker M."/>
        </authorList>
    </citation>
    <scope>NUCLEOTIDE SEQUENCE [LARGE SCALE GENOMIC DNA]</scope>
    <source>
        <strain evidence="9 10">DSM 100059</strain>
    </source>
</reference>
<dbReference type="GO" id="GO:0016887">
    <property type="term" value="F:ATP hydrolysis activity"/>
    <property type="evidence" value="ECO:0007669"/>
    <property type="project" value="InterPro"/>
</dbReference>
<comment type="subcellular location">
    <subcellularLocation>
        <location evidence="1">Cell membrane</location>
        <topology evidence="1">Peripheral membrane protein</topology>
    </subcellularLocation>
</comment>
<gene>
    <name evidence="9" type="ORF">EDB95_5478</name>
</gene>
<evidence type="ECO:0000256" key="7">
    <source>
        <dbReference type="ARBA" id="ARBA00023136"/>
    </source>
</evidence>
<evidence type="ECO:0000313" key="9">
    <source>
        <dbReference type="EMBL" id="TDW97627.1"/>
    </source>
</evidence>
<evidence type="ECO:0000256" key="4">
    <source>
        <dbReference type="ARBA" id="ARBA00022496"/>
    </source>
</evidence>
<dbReference type="OrthoDB" id="9784297at2"/>
<dbReference type="InterPro" id="IPR038729">
    <property type="entry name" value="Rad50/SbcC_AAA"/>
</dbReference>
<keyword evidence="10" id="KW-1185">Reference proteome</keyword>
<evidence type="ECO:0000256" key="1">
    <source>
        <dbReference type="ARBA" id="ARBA00004202"/>
    </source>
</evidence>
<dbReference type="GO" id="GO:0006826">
    <property type="term" value="P:iron ion transport"/>
    <property type="evidence" value="ECO:0007669"/>
    <property type="project" value="UniProtKB-KW"/>
</dbReference>
<dbReference type="GO" id="GO:0005524">
    <property type="term" value="F:ATP binding"/>
    <property type="evidence" value="ECO:0007669"/>
    <property type="project" value="InterPro"/>
</dbReference>
<evidence type="ECO:0000256" key="2">
    <source>
        <dbReference type="ARBA" id="ARBA00022448"/>
    </source>
</evidence>
<dbReference type="InterPro" id="IPR027417">
    <property type="entry name" value="P-loop_NTPase"/>
</dbReference>
<keyword evidence="2" id="KW-0813">Transport</keyword>
<sequence length="263" mass="29830">MPFIKSFSINADKRTPFPFNIPAVQFAREVVLDERVTIFVGDNGSGKSTLLESIAFAVHLPLIGGQMSAAAGSFEAARLLKPYLELVWARQTSKGFFFRAEDFSDFIDGVEKGRMKIEMDLADLKGQVDDAIIRQMSDSMNYALHNTRRLYGADLQAFSHGEAYLTILQNRIQDKGVYLLDEPEAALSPLKQLALIAFILEVLKNNNTQFIIATHSPILMGIPGARLYEIREEEMRQVAYTETDHYRVTKRFLDNPESYLRHF</sequence>
<dbReference type="PANTHER" id="PTHR42771:SF2">
    <property type="entry name" value="IRON(3+)-HYDROXAMATE IMPORT ATP-BINDING PROTEIN FHUC"/>
    <property type="match status" value="1"/>
</dbReference>
<dbReference type="InterPro" id="IPR003959">
    <property type="entry name" value="ATPase_AAA_core"/>
</dbReference>
<dbReference type="Proteomes" id="UP000294498">
    <property type="component" value="Unassembled WGS sequence"/>
</dbReference>
<evidence type="ECO:0000256" key="3">
    <source>
        <dbReference type="ARBA" id="ARBA00022475"/>
    </source>
</evidence>
<organism evidence="9 10">
    <name type="scientific">Dinghuibacter silviterrae</name>
    <dbReference type="NCBI Taxonomy" id="1539049"/>
    <lineage>
        <taxon>Bacteria</taxon>
        <taxon>Pseudomonadati</taxon>
        <taxon>Bacteroidota</taxon>
        <taxon>Chitinophagia</taxon>
        <taxon>Chitinophagales</taxon>
        <taxon>Chitinophagaceae</taxon>
        <taxon>Dinghuibacter</taxon>
    </lineage>
</organism>
<evidence type="ECO:0000256" key="5">
    <source>
        <dbReference type="ARBA" id="ARBA00023004"/>
    </source>
</evidence>
<protein>
    <submittedName>
        <fullName evidence="9">Putative ATPase</fullName>
    </submittedName>
</protein>
<dbReference type="PANTHER" id="PTHR42771">
    <property type="entry name" value="IRON(3+)-HYDROXAMATE IMPORT ATP-BINDING PROTEIN FHUC"/>
    <property type="match status" value="1"/>
</dbReference>
<proteinExistence type="predicted"/>
<dbReference type="AlphaFoldDB" id="A0A4R8DJ85"/>
<dbReference type="GO" id="GO:0006302">
    <property type="term" value="P:double-strand break repair"/>
    <property type="evidence" value="ECO:0007669"/>
    <property type="project" value="InterPro"/>
</dbReference>
<dbReference type="SMART" id="SM00382">
    <property type="entry name" value="AAA"/>
    <property type="match status" value="1"/>
</dbReference>